<keyword evidence="2" id="KW-1185">Reference proteome</keyword>
<protein>
    <submittedName>
        <fullName evidence="1">Uncharacterized protein</fullName>
    </submittedName>
</protein>
<proteinExistence type="predicted"/>
<reference evidence="2" key="1">
    <citation type="journal article" date="2023" name="Front. Plant Sci.">
        <title>Chromosomal-level genome assembly of Melastoma candidum provides insights into trichome evolution.</title>
        <authorList>
            <person name="Zhong Y."/>
            <person name="Wu W."/>
            <person name="Sun C."/>
            <person name="Zou P."/>
            <person name="Liu Y."/>
            <person name="Dai S."/>
            <person name="Zhou R."/>
        </authorList>
    </citation>
    <scope>NUCLEOTIDE SEQUENCE [LARGE SCALE GENOMIC DNA]</scope>
</reference>
<name>A0ACB9NUE9_9MYRT</name>
<dbReference type="EMBL" id="CM042886">
    <property type="protein sequence ID" value="KAI4339039.1"/>
    <property type="molecule type" value="Genomic_DNA"/>
</dbReference>
<evidence type="ECO:0000313" key="1">
    <source>
        <dbReference type="EMBL" id="KAI4339039.1"/>
    </source>
</evidence>
<gene>
    <name evidence="1" type="ORF">MLD38_024025</name>
</gene>
<evidence type="ECO:0000313" key="2">
    <source>
        <dbReference type="Proteomes" id="UP001057402"/>
    </source>
</evidence>
<organism evidence="1 2">
    <name type="scientific">Melastoma candidum</name>
    <dbReference type="NCBI Taxonomy" id="119954"/>
    <lineage>
        <taxon>Eukaryota</taxon>
        <taxon>Viridiplantae</taxon>
        <taxon>Streptophyta</taxon>
        <taxon>Embryophyta</taxon>
        <taxon>Tracheophyta</taxon>
        <taxon>Spermatophyta</taxon>
        <taxon>Magnoliopsida</taxon>
        <taxon>eudicotyledons</taxon>
        <taxon>Gunneridae</taxon>
        <taxon>Pentapetalae</taxon>
        <taxon>rosids</taxon>
        <taxon>malvids</taxon>
        <taxon>Myrtales</taxon>
        <taxon>Melastomataceae</taxon>
        <taxon>Melastomatoideae</taxon>
        <taxon>Melastomateae</taxon>
        <taxon>Melastoma</taxon>
    </lineage>
</organism>
<accession>A0ACB9NUE9</accession>
<dbReference type="Proteomes" id="UP001057402">
    <property type="component" value="Chromosome 7"/>
</dbReference>
<sequence length="170" mass="18568">MSNPNPSPDAPPTSPLHDISDAELKRVFDQFDTNGDGKISADELQHVLSSLSASSAPTTAEDVRRAMEEVDADKDGFIDLAEFSALCRCPSSAASAESELRDAFNLYDRDGNGLISSKELHSVMNRLNMKCSVEDCERMIRSVDSDGDGFVNFVEFKKMMTMNPASNHGK</sequence>
<comment type="caution">
    <text evidence="1">The sequence shown here is derived from an EMBL/GenBank/DDBJ whole genome shotgun (WGS) entry which is preliminary data.</text>
</comment>